<keyword evidence="3" id="KW-1185">Reference proteome</keyword>
<accession>A0A023D0W3</accession>
<organism evidence="2 3">
    <name type="scientific">Acidomonas methanolica NBRC 104435</name>
    <dbReference type="NCBI Taxonomy" id="1231351"/>
    <lineage>
        <taxon>Bacteria</taxon>
        <taxon>Pseudomonadati</taxon>
        <taxon>Pseudomonadota</taxon>
        <taxon>Alphaproteobacteria</taxon>
        <taxon>Acetobacterales</taxon>
        <taxon>Acetobacteraceae</taxon>
        <taxon>Acidomonas</taxon>
    </lineage>
</organism>
<dbReference type="OrthoDB" id="7226174at2"/>
<protein>
    <submittedName>
        <fullName evidence="2">Uncharacterized protein</fullName>
    </submittedName>
</protein>
<feature type="chain" id="PRO_5030001249" evidence="1">
    <location>
        <begin position="27"/>
        <end position="119"/>
    </location>
</feature>
<dbReference type="RefSeq" id="WP_042055340.1">
    <property type="nucleotide sequence ID" value="NZ_BJVB01000001.1"/>
</dbReference>
<reference evidence="2 3" key="2">
    <citation type="journal article" date="2014" name="FEMS Microbiol. Lett.">
        <title>Draft genomic DNA sequence of the facultatively methylotrophic bacterium Acidomonas methanolica type strain MB58.</title>
        <authorList>
            <person name="Higashiura N."/>
            <person name="Hadano H."/>
            <person name="Hirakawa H."/>
            <person name="Matsutani M."/>
            <person name="Takabe S."/>
            <person name="Matsushita K."/>
            <person name="Azuma Y."/>
        </authorList>
    </citation>
    <scope>NUCLEOTIDE SEQUENCE [LARGE SCALE GENOMIC DNA]</scope>
    <source>
        <strain evidence="2 3">MB58</strain>
    </source>
</reference>
<name>A0A023D0W3_ACIMT</name>
<keyword evidence="1" id="KW-0732">Signal</keyword>
<evidence type="ECO:0000256" key="1">
    <source>
        <dbReference type="SAM" id="SignalP"/>
    </source>
</evidence>
<dbReference type="Proteomes" id="UP000019760">
    <property type="component" value="Unassembled WGS sequence"/>
</dbReference>
<evidence type="ECO:0000313" key="3">
    <source>
        <dbReference type="Proteomes" id="UP000019760"/>
    </source>
</evidence>
<reference evidence="3" key="1">
    <citation type="journal article" date="2014" name="FEMS Microbiol. Lett.">
        <title>Draft Genomic DNA Sequence of the Facultatively Methylotrophic Bacterium Acidomonas methanolica type strain MB58.</title>
        <authorList>
            <person name="Higashiura N."/>
            <person name="Hadano H."/>
            <person name="Hirakawa H."/>
            <person name="Matsutani M."/>
            <person name="Takabe S."/>
            <person name="Matsushita K."/>
            <person name="Azuma Y."/>
        </authorList>
    </citation>
    <scope>NUCLEOTIDE SEQUENCE [LARGE SCALE GENOMIC DNA]</scope>
    <source>
        <strain evidence="3">MB58</strain>
    </source>
</reference>
<dbReference type="AlphaFoldDB" id="A0A023D0W3"/>
<gene>
    <name evidence="2" type="ORF">Amme_005_082</name>
</gene>
<dbReference type="EMBL" id="BAND01000005">
    <property type="protein sequence ID" value="GAJ27694.1"/>
    <property type="molecule type" value="Genomic_DNA"/>
</dbReference>
<evidence type="ECO:0000313" key="2">
    <source>
        <dbReference type="EMBL" id="GAJ27694.1"/>
    </source>
</evidence>
<comment type="caution">
    <text evidence="2">The sequence shown here is derived from an EMBL/GenBank/DDBJ whole genome shotgun (WGS) entry which is preliminary data.</text>
</comment>
<proteinExistence type="predicted"/>
<sequence>MRRFSNSLVAVLLVSAGAGMSAPAHAQRVITDYEASKLTFDALTAPPVFHHRATFFHHHSRHASSASHVRFAQADNAHVTLVSARMHGKSTHTHSSHQAMVHNVVYHPKAAHGHRRHRG</sequence>
<feature type="signal peptide" evidence="1">
    <location>
        <begin position="1"/>
        <end position="26"/>
    </location>
</feature>